<dbReference type="AlphaFoldDB" id="A0A917P4W3"/>
<evidence type="ECO:0000313" key="4">
    <source>
        <dbReference type="Proteomes" id="UP000625682"/>
    </source>
</evidence>
<evidence type="ECO:0000256" key="1">
    <source>
        <dbReference type="SAM" id="MobiDB-lite"/>
    </source>
</evidence>
<reference evidence="3" key="1">
    <citation type="journal article" date="2014" name="Int. J. Syst. Evol. Microbiol.">
        <title>Complete genome sequence of Corynebacterium casei LMG S-19264T (=DSM 44701T), isolated from a smear-ripened cheese.</title>
        <authorList>
            <consortium name="US DOE Joint Genome Institute (JGI-PGF)"/>
            <person name="Walter F."/>
            <person name="Albersmeier A."/>
            <person name="Kalinowski J."/>
            <person name="Ruckert C."/>
        </authorList>
    </citation>
    <scope>NUCLEOTIDE SEQUENCE</scope>
    <source>
        <strain evidence="3">CGMCC 4.7272</strain>
    </source>
</reference>
<feature type="region of interest" description="Disordered" evidence="1">
    <location>
        <begin position="66"/>
        <end position="96"/>
    </location>
</feature>
<protein>
    <submittedName>
        <fullName evidence="3">Uncharacterized protein</fullName>
    </submittedName>
</protein>
<gene>
    <name evidence="3" type="ORF">GCM10012282_68750</name>
</gene>
<proteinExistence type="predicted"/>
<accession>A0A917P4W3</accession>
<sequence>MAVAAAELEPGEVTMSAVAADTMASAVAILFLVPDFMAFIVVPSRLTEGALRSRCLSRPVNAKWSLSRTGPPGRRARFSLSPGHSTLTSESSHKNAPIRELCAL</sequence>
<name>A0A917P4W3_9ACTN</name>
<evidence type="ECO:0000256" key="2">
    <source>
        <dbReference type="SAM" id="Phobius"/>
    </source>
</evidence>
<dbReference type="EMBL" id="BMMU01000033">
    <property type="protein sequence ID" value="GGJ61726.1"/>
    <property type="molecule type" value="Genomic_DNA"/>
</dbReference>
<comment type="caution">
    <text evidence="3">The sequence shown here is derived from an EMBL/GenBank/DDBJ whole genome shotgun (WGS) entry which is preliminary data.</text>
</comment>
<keyword evidence="2" id="KW-0472">Membrane</keyword>
<keyword evidence="2" id="KW-0812">Transmembrane</keyword>
<keyword evidence="4" id="KW-1185">Reference proteome</keyword>
<dbReference type="Proteomes" id="UP000625682">
    <property type="component" value="Unassembled WGS sequence"/>
</dbReference>
<organism evidence="3 4">
    <name type="scientific">Streptomyces lacrimifluminis</name>
    <dbReference type="NCBI Taxonomy" id="1500077"/>
    <lineage>
        <taxon>Bacteria</taxon>
        <taxon>Bacillati</taxon>
        <taxon>Actinomycetota</taxon>
        <taxon>Actinomycetes</taxon>
        <taxon>Kitasatosporales</taxon>
        <taxon>Streptomycetaceae</taxon>
        <taxon>Streptomyces</taxon>
    </lineage>
</organism>
<evidence type="ECO:0000313" key="3">
    <source>
        <dbReference type="EMBL" id="GGJ61726.1"/>
    </source>
</evidence>
<feature type="transmembrane region" description="Helical" evidence="2">
    <location>
        <begin position="23"/>
        <end position="42"/>
    </location>
</feature>
<keyword evidence="2" id="KW-1133">Transmembrane helix</keyword>
<reference evidence="3" key="2">
    <citation type="submission" date="2020-09" db="EMBL/GenBank/DDBJ databases">
        <authorList>
            <person name="Sun Q."/>
            <person name="Zhou Y."/>
        </authorList>
    </citation>
    <scope>NUCLEOTIDE SEQUENCE</scope>
    <source>
        <strain evidence="3">CGMCC 4.7272</strain>
    </source>
</reference>